<evidence type="ECO:0000313" key="3">
    <source>
        <dbReference type="EMBL" id="RPE27843.1"/>
    </source>
</evidence>
<reference evidence="3 4" key="1">
    <citation type="submission" date="2018-11" db="EMBL/GenBank/DDBJ databases">
        <title>Sequencing the genomes of 1000 actinobacteria strains.</title>
        <authorList>
            <person name="Klenk H.-P."/>
        </authorList>
    </citation>
    <scope>NUCLEOTIDE SEQUENCE [LARGE SCALE GENOMIC DNA]</scope>
    <source>
        <strain evidence="3 4">DSM 44781</strain>
    </source>
</reference>
<sequence>MSTDVLTGPAKPAAAPGRPSARAPRLRGLLWLSLRQNRVVLRVLAVLLVLVSADLVWMHASLEHTVGVLRRTGCYSPETWDSDTCWILLAPVNRPHFWYLSVLQPLATALPLLLGVFVGAPLLAQEYERGTIRLVRTQSVSPARWLAARLAVPGVAVLVASGVFACLMTWVWWTDIVHGPDAFDPPFHAFTYPALGVAPVAWSLFALALGVLVGQLCRRVVPAMFLTGALVAALGGLAFRARSDFWPAVEATGPVGTYQPTNAWLVDRMLVLADGSRVRTSACLGSDSCASADTVWMRYHPAGHLVPVQLVEAGGLLLLTVAVLAVVFRRLRRS</sequence>
<evidence type="ECO:0000313" key="4">
    <source>
        <dbReference type="Proteomes" id="UP000266906"/>
    </source>
</evidence>
<dbReference type="Proteomes" id="UP000266906">
    <property type="component" value="Unassembled WGS sequence"/>
</dbReference>
<feature type="transmembrane region" description="Helical" evidence="2">
    <location>
        <begin position="145"/>
        <end position="172"/>
    </location>
</feature>
<keyword evidence="4" id="KW-1185">Reference proteome</keyword>
<keyword evidence="2" id="KW-0812">Transmembrane</keyword>
<keyword evidence="2" id="KW-1133">Transmembrane helix</keyword>
<feature type="compositionally biased region" description="Low complexity" evidence="1">
    <location>
        <begin position="8"/>
        <end position="21"/>
    </location>
</feature>
<dbReference type="AlphaFoldDB" id="A0A3N4R2Q8"/>
<evidence type="ECO:0000256" key="1">
    <source>
        <dbReference type="SAM" id="MobiDB-lite"/>
    </source>
</evidence>
<dbReference type="RefSeq" id="WP_123821314.1">
    <property type="nucleotide sequence ID" value="NZ_RKQG01000003.1"/>
</dbReference>
<feature type="transmembrane region" description="Helical" evidence="2">
    <location>
        <begin position="192"/>
        <end position="213"/>
    </location>
</feature>
<evidence type="ECO:0008006" key="5">
    <source>
        <dbReference type="Google" id="ProtNLM"/>
    </source>
</evidence>
<feature type="region of interest" description="Disordered" evidence="1">
    <location>
        <begin position="1"/>
        <end position="21"/>
    </location>
</feature>
<feature type="transmembrane region" description="Helical" evidence="2">
    <location>
        <begin position="39"/>
        <end position="60"/>
    </location>
</feature>
<accession>A0A3N4R2Q8</accession>
<name>A0A3N4R2Q8_9ACTN</name>
<gene>
    <name evidence="3" type="ORF">EDD38_7133</name>
</gene>
<feature type="transmembrane region" description="Helical" evidence="2">
    <location>
        <begin position="97"/>
        <end position="124"/>
    </location>
</feature>
<protein>
    <recommendedName>
        <fullName evidence="5">ABC-2 family transporter</fullName>
    </recommendedName>
</protein>
<evidence type="ECO:0000256" key="2">
    <source>
        <dbReference type="SAM" id="Phobius"/>
    </source>
</evidence>
<organism evidence="3 4">
    <name type="scientific">Kitasatospora cineracea</name>
    <dbReference type="NCBI Taxonomy" id="88074"/>
    <lineage>
        <taxon>Bacteria</taxon>
        <taxon>Bacillati</taxon>
        <taxon>Actinomycetota</taxon>
        <taxon>Actinomycetes</taxon>
        <taxon>Kitasatosporales</taxon>
        <taxon>Streptomycetaceae</taxon>
        <taxon>Kitasatospora</taxon>
    </lineage>
</organism>
<dbReference type="EMBL" id="RKQG01000003">
    <property type="protein sequence ID" value="RPE27843.1"/>
    <property type="molecule type" value="Genomic_DNA"/>
</dbReference>
<feature type="transmembrane region" description="Helical" evidence="2">
    <location>
        <begin position="220"/>
        <end position="239"/>
    </location>
</feature>
<keyword evidence="2" id="KW-0472">Membrane</keyword>
<comment type="caution">
    <text evidence="3">The sequence shown here is derived from an EMBL/GenBank/DDBJ whole genome shotgun (WGS) entry which is preliminary data.</text>
</comment>
<feature type="transmembrane region" description="Helical" evidence="2">
    <location>
        <begin position="306"/>
        <end position="328"/>
    </location>
</feature>
<proteinExistence type="predicted"/>